<evidence type="ECO:0000313" key="8">
    <source>
        <dbReference type="EMBL" id="WAB82739.1"/>
    </source>
</evidence>
<sequence length="271" mass="29842">MNDGRSIPQIGLGVYKVAADETAALVHGAIEAGYRHIDTAALYLNEKEVGEGVRASGVDREQLFVTSKVWNDRHGLDETRRAFHESLAKTGLDYLDLFLIHWPAPTQNRYVEAWRALIALREEGLVRSIGVSNFEPHHLTRIIDETGVAPAVNQVELHPHLPQQAVRAADAAHGVLTESWSPLARGRVLEPGSRDRQVLDAIGEKHGRSAAQAALRWHVQQGLIIIPKSTSLERVRANADVVDWMLDADDMVAIASLETGERTGLHPDDHG</sequence>
<feature type="binding site" evidence="5">
    <location>
        <position position="101"/>
    </location>
    <ligand>
        <name>substrate</name>
    </ligand>
</feature>
<keyword evidence="3" id="KW-0560">Oxidoreductase</keyword>
<dbReference type="RefSeq" id="WP_267782961.1">
    <property type="nucleotide sequence ID" value="NZ_CP113089.1"/>
</dbReference>
<evidence type="ECO:0000313" key="9">
    <source>
        <dbReference type="Proteomes" id="UP001164706"/>
    </source>
</evidence>
<keyword evidence="2" id="KW-0521">NADP</keyword>
<dbReference type="InterPro" id="IPR036812">
    <property type="entry name" value="NAD(P)_OxRdtase_dom_sf"/>
</dbReference>
<feature type="domain" description="NADP-dependent oxidoreductase" evidence="7">
    <location>
        <begin position="16"/>
        <end position="257"/>
    </location>
</feature>
<dbReference type="FunFam" id="3.20.20.100:FF:000002">
    <property type="entry name" value="2,5-diketo-D-gluconic acid reductase A"/>
    <property type="match status" value="1"/>
</dbReference>
<feature type="active site" description="Proton donor" evidence="4">
    <location>
        <position position="43"/>
    </location>
</feature>
<dbReference type="PANTHER" id="PTHR43827:SF3">
    <property type="entry name" value="NADP-DEPENDENT OXIDOREDUCTASE DOMAIN-CONTAINING PROTEIN"/>
    <property type="match status" value="1"/>
</dbReference>
<dbReference type="KEGG" id="mdb:OVN18_07845"/>
<evidence type="ECO:0000256" key="2">
    <source>
        <dbReference type="ARBA" id="ARBA00022857"/>
    </source>
</evidence>
<evidence type="ECO:0000256" key="1">
    <source>
        <dbReference type="ARBA" id="ARBA00007905"/>
    </source>
</evidence>
<dbReference type="PROSITE" id="PS00798">
    <property type="entry name" value="ALDOKETO_REDUCTASE_1"/>
    <property type="match status" value="1"/>
</dbReference>
<evidence type="ECO:0000259" key="7">
    <source>
        <dbReference type="Pfam" id="PF00248"/>
    </source>
</evidence>
<gene>
    <name evidence="8" type="ORF">OVN18_07845</name>
</gene>
<evidence type="ECO:0000256" key="5">
    <source>
        <dbReference type="PIRSR" id="PIRSR000097-2"/>
    </source>
</evidence>
<evidence type="ECO:0000256" key="6">
    <source>
        <dbReference type="PIRSR" id="PIRSR000097-3"/>
    </source>
</evidence>
<name>A0A9E8MNS4_9MICO</name>
<protein>
    <submittedName>
        <fullName evidence="8">Aldo/keto reductase</fullName>
    </submittedName>
</protein>
<feature type="site" description="Lowers pKa of active site Tyr" evidence="6">
    <location>
        <position position="68"/>
    </location>
</feature>
<evidence type="ECO:0000256" key="4">
    <source>
        <dbReference type="PIRSR" id="PIRSR000097-1"/>
    </source>
</evidence>
<comment type="similarity">
    <text evidence="1">Belongs to the aldo/keto reductase family.</text>
</comment>
<dbReference type="InterPro" id="IPR023210">
    <property type="entry name" value="NADP_OxRdtase_dom"/>
</dbReference>
<dbReference type="InterPro" id="IPR018170">
    <property type="entry name" value="Aldo/ket_reductase_CS"/>
</dbReference>
<accession>A0A9E8MNS4</accession>
<dbReference type="PANTHER" id="PTHR43827">
    <property type="entry name" value="2,5-DIKETO-D-GLUCONIC ACID REDUCTASE"/>
    <property type="match status" value="1"/>
</dbReference>
<keyword evidence="9" id="KW-1185">Reference proteome</keyword>
<dbReference type="PRINTS" id="PR00069">
    <property type="entry name" value="ALDKETRDTASE"/>
</dbReference>
<dbReference type="EMBL" id="CP113089">
    <property type="protein sequence ID" value="WAB82739.1"/>
    <property type="molecule type" value="Genomic_DNA"/>
</dbReference>
<evidence type="ECO:0000256" key="3">
    <source>
        <dbReference type="ARBA" id="ARBA00023002"/>
    </source>
</evidence>
<dbReference type="GO" id="GO:0016616">
    <property type="term" value="F:oxidoreductase activity, acting on the CH-OH group of donors, NAD or NADP as acceptor"/>
    <property type="evidence" value="ECO:0007669"/>
    <property type="project" value="UniProtKB-ARBA"/>
</dbReference>
<dbReference type="Pfam" id="PF00248">
    <property type="entry name" value="Aldo_ket_red"/>
    <property type="match status" value="1"/>
</dbReference>
<dbReference type="AlphaFoldDB" id="A0A9E8MNS4"/>
<dbReference type="PIRSF" id="PIRSF000097">
    <property type="entry name" value="AKR"/>
    <property type="match status" value="1"/>
</dbReference>
<proteinExistence type="inferred from homology"/>
<reference evidence="8" key="1">
    <citation type="submission" date="2022-11" db="EMBL/GenBank/DDBJ databases">
        <title>Description of Microcella daejonensis nov. sp, isolated from riverside soil.</title>
        <authorList>
            <person name="Molina K.M."/>
            <person name="Kim S.B."/>
        </authorList>
    </citation>
    <scope>NUCLEOTIDE SEQUENCE</scope>
    <source>
        <strain evidence="8">MMS21-STM12</strain>
    </source>
</reference>
<dbReference type="InterPro" id="IPR020471">
    <property type="entry name" value="AKR"/>
</dbReference>
<dbReference type="SUPFAM" id="SSF51430">
    <property type="entry name" value="NAD(P)-linked oxidoreductase"/>
    <property type="match status" value="1"/>
</dbReference>
<dbReference type="Proteomes" id="UP001164706">
    <property type="component" value="Chromosome"/>
</dbReference>
<organism evidence="8 9">
    <name type="scientific">Microcella daejeonensis</name>
    <dbReference type="NCBI Taxonomy" id="2994971"/>
    <lineage>
        <taxon>Bacteria</taxon>
        <taxon>Bacillati</taxon>
        <taxon>Actinomycetota</taxon>
        <taxon>Actinomycetes</taxon>
        <taxon>Micrococcales</taxon>
        <taxon>Microbacteriaceae</taxon>
        <taxon>Microcella</taxon>
    </lineage>
</organism>
<dbReference type="Gene3D" id="3.20.20.100">
    <property type="entry name" value="NADP-dependent oxidoreductase domain"/>
    <property type="match status" value="1"/>
</dbReference>
<dbReference type="PROSITE" id="PS00062">
    <property type="entry name" value="ALDOKETO_REDUCTASE_2"/>
    <property type="match status" value="1"/>
</dbReference>